<feature type="domain" description="AP2/ERF" evidence="8">
    <location>
        <begin position="1"/>
        <end position="53"/>
    </location>
</feature>
<accession>A0AAN7L7J5</accession>
<dbReference type="PROSITE" id="PS51032">
    <property type="entry name" value="AP2_ERF"/>
    <property type="match status" value="1"/>
</dbReference>
<evidence type="ECO:0000256" key="3">
    <source>
        <dbReference type="ARBA" id="ARBA00023125"/>
    </source>
</evidence>
<keyword evidence="3" id="KW-0238">DNA-binding</keyword>
<evidence type="ECO:0000259" key="8">
    <source>
        <dbReference type="PROSITE" id="PS51032"/>
    </source>
</evidence>
<dbReference type="InterPro" id="IPR001471">
    <property type="entry name" value="AP2/ERF_dom"/>
</dbReference>
<dbReference type="Proteomes" id="UP001345219">
    <property type="component" value="Chromosome 13"/>
</dbReference>
<keyword evidence="10" id="KW-1185">Reference proteome</keyword>
<protein>
    <recommendedName>
        <fullName evidence="8">AP2/ERF domain-containing protein</fullName>
    </recommendedName>
</protein>
<dbReference type="InterPro" id="IPR051032">
    <property type="entry name" value="AP2/ERF_TF_ERF_subfamily"/>
</dbReference>
<dbReference type="GO" id="GO:0003677">
    <property type="term" value="F:DNA binding"/>
    <property type="evidence" value="ECO:0007669"/>
    <property type="project" value="UniProtKB-KW"/>
</dbReference>
<keyword evidence="4" id="KW-0010">Activator</keyword>
<proteinExistence type="inferred from homology"/>
<dbReference type="GO" id="GO:0005634">
    <property type="term" value="C:nucleus"/>
    <property type="evidence" value="ECO:0007669"/>
    <property type="project" value="UniProtKB-SubCell"/>
</dbReference>
<gene>
    <name evidence="9" type="ORF">SAY87_017333</name>
</gene>
<name>A0AAN7L7J5_9MYRT</name>
<comment type="subcellular location">
    <subcellularLocation>
        <location evidence="1">Nucleus</location>
    </subcellularLocation>
</comment>
<organism evidence="9 10">
    <name type="scientific">Trapa incisa</name>
    <dbReference type="NCBI Taxonomy" id="236973"/>
    <lineage>
        <taxon>Eukaryota</taxon>
        <taxon>Viridiplantae</taxon>
        <taxon>Streptophyta</taxon>
        <taxon>Embryophyta</taxon>
        <taxon>Tracheophyta</taxon>
        <taxon>Spermatophyta</taxon>
        <taxon>Magnoliopsida</taxon>
        <taxon>eudicotyledons</taxon>
        <taxon>Gunneridae</taxon>
        <taxon>Pentapetalae</taxon>
        <taxon>rosids</taxon>
        <taxon>malvids</taxon>
        <taxon>Myrtales</taxon>
        <taxon>Lythraceae</taxon>
        <taxon>Trapa</taxon>
    </lineage>
</organism>
<dbReference type="Gene3D" id="3.30.730.10">
    <property type="entry name" value="AP2/ERF domain"/>
    <property type="match status" value="1"/>
</dbReference>
<evidence type="ECO:0000256" key="4">
    <source>
        <dbReference type="ARBA" id="ARBA00023159"/>
    </source>
</evidence>
<dbReference type="AlphaFoldDB" id="A0AAN7L7J5"/>
<keyword evidence="2" id="KW-0805">Transcription regulation</keyword>
<dbReference type="CDD" id="cd00018">
    <property type="entry name" value="AP2"/>
    <property type="match status" value="1"/>
</dbReference>
<evidence type="ECO:0000256" key="5">
    <source>
        <dbReference type="ARBA" id="ARBA00023163"/>
    </source>
</evidence>
<dbReference type="InterPro" id="IPR016177">
    <property type="entry name" value="DNA-bd_dom_sf"/>
</dbReference>
<comment type="similarity">
    <text evidence="7">Belongs to the AP2/ERF transcription factor family. ERF subfamily.</text>
</comment>
<dbReference type="EMBL" id="JAXIOK010000001">
    <property type="protein sequence ID" value="KAK4781227.1"/>
    <property type="molecule type" value="Genomic_DNA"/>
</dbReference>
<dbReference type="PANTHER" id="PTHR31985">
    <property type="entry name" value="ETHYLENE-RESPONSIVE TRANSCRIPTION FACTOR ERF042-RELATED"/>
    <property type="match status" value="1"/>
</dbReference>
<evidence type="ECO:0000313" key="10">
    <source>
        <dbReference type="Proteomes" id="UP001345219"/>
    </source>
</evidence>
<dbReference type="PANTHER" id="PTHR31985:SF259">
    <property type="entry name" value="DEHYDRATION-RESPONSIVE ELEMENT-BINDING PROTEIN 3"/>
    <property type="match status" value="1"/>
</dbReference>
<keyword evidence="6" id="KW-0539">Nucleus</keyword>
<reference evidence="9 10" key="1">
    <citation type="journal article" date="2023" name="Hortic Res">
        <title>Pangenome of water caltrop reveals structural variations and asymmetric subgenome divergence after allopolyploidization.</title>
        <authorList>
            <person name="Zhang X."/>
            <person name="Chen Y."/>
            <person name="Wang L."/>
            <person name="Yuan Y."/>
            <person name="Fang M."/>
            <person name="Shi L."/>
            <person name="Lu R."/>
            <person name="Comes H.P."/>
            <person name="Ma Y."/>
            <person name="Chen Y."/>
            <person name="Huang G."/>
            <person name="Zhou Y."/>
            <person name="Zheng Z."/>
            <person name="Qiu Y."/>
        </authorList>
    </citation>
    <scope>NUCLEOTIDE SEQUENCE [LARGE SCALE GENOMIC DNA]</scope>
    <source>
        <tissue evidence="9">Roots</tissue>
    </source>
</reference>
<dbReference type="SMART" id="SM00380">
    <property type="entry name" value="AP2"/>
    <property type="match status" value="1"/>
</dbReference>
<dbReference type="InterPro" id="IPR036955">
    <property type="entry name" value="AP2/ERF_dom_sf"/>
</dbReference>
<sequence>MRSWGRWVSEIREPGKKNRILLGTFSTPEMAAGAHDVAELTLRGNQPASTAAQDIQAAALKAATMSIASDFVIPFTDMPATASGSVQPLTSFGGSSNASGFSEDVLAPLLEYDLGQIVELPRLGTSFDCLMDVVDQGWMIDPAPPWYYDNSQ</sequence>
<evidence type="ECO:0000256" key="2">
    <source>
        <dbReference type="ARBA" id="ARBA00023015"/>
    </source>
</evidence>
<evidence type="ECO:0000256" key="6">
    <source>
        <dbReference type="ARBA" id="ARBA00023242"/>
    </source>
</evidence>
<comment type="caution">
    <text evidence="9">The sequence shown here is derived from an EMBL/GenBank/DDBJ whole genome shotgun (WGS) entry which is preliminary data.</text>
</comment>
<dbReference type="SUPFAM" id="SSF54171">
    <property type="entry name" value="DNA-binding domain"/>
    <property type="match status" value="1"/>
</dbReference>
<evidence type="ECO:0000313" key="9">
    <source>
        <dbReference type="EMBL" id="KAK4781227.1"/>
    </source>
</evidence>
<evidence type="ECO:0000256" key="1">
    <source>
        <dbReference type="ARBA" id="ARBA00004123"/>
    </source>
</evidence>
<dbReference type="GO" id="GO:0003700">
    <property type="term" value="F:DNA-binding transcription factor activity"/>
    <property type="evidence" value="ECO:0007669"/>
    <property type="project" value="InterPro"/>
</dbReference>
<evidence type="ECO:0000256" key="7">
    <source>
        <dbReference type="ARBA" id="ARBA00024343"/>
    </source>
</evidence>
<keyword evidence="5" id="KW-0804">Transcription</keyword>